<dbReference type="HOGENOM" id="CLU_125149_0_0_1"/>
<dbReference type="InterPro" id="IPR046341">
    <property type="entry name" value="SET_dom_sf"/>
</dbReference>
<gene>
    <name evidence="1" type="primary">Dsec\GM18750</name>
    <name evidence="1" type="ORF">Dsec_GM18750</name>
</gene>
<dbReference type="PANTHER" id="PTHR46455:SF7">
    <property type="entry name" value="RE12806P"/>
    <property type="match status" value="1"/>
</dbReference>
<dbReference type="OMA" id="GCLRSGW"/>
<sequence>MLKARLQEDAVLGRCLATSCSVERGELVLEELPFARGPKRDSGIVCLGCYQFLQFGEDGDSLDRCELCDWPLCGSCADDEDVTEHRGECQVFSAARVTFAGNVSDDGICPQLDCITILRLVRGRSSGARMMVLGHPDSRGN</sequence>
<reference evidence="1 2" key="1">
    <citation type="journal article" date="2007" name="Nature">
        <title>Evolution of genes and genomes on the Drosophila phylogeny.</title>
        <authorList>
            <consortium name="Drosophila 12 Genomes Consortium"/>
            <person name="Clark A.G."/>
            <person name="Eisen M.B."/>
            <person name="Smith D.R."/>
            <person name="Bergman C.M."/>
            <person name="Oliver B."/>
            <person name="Markow T.A."/>
            <person name="Kaufman T.C."/>
            <person name="Kellis M."/>
            <person name="Gelbart W."/>
            <person name="Iyer V.N."/>
            <person name="Pollard D.A."/>
            <person name="Sackton T.B."/>
            <person name="Larracuente A.M."/>
            <person name="Singh N.D."/>
            <person name="Abad J.P."/>
            <person name="Abt D.N."/>
            <person name="Adryan B."/>
            <person name="Aguade M."/>
            <person name="Akashi H."/>
            <person name="Anderson W.W."/>
            <person name="Aquadro C.F."/>
            <person name="Ardell D.H."/>
            <person name="Arguello R."/>
            <person name="Artieri C.G."/>
            <person name="Barbash D.A."/>
            <person name="Barker D."/>
            <person name="Barsanti P."/>
            <person name="Batterham P."/>
            <person name="Batzoglou S."/>
            <person name="Begun D."/>
            <person name="Bhutkar A."/>
            <person name="Blanco E."/>
            <person name="Bosak S.A."/>
            <person name="Bradley R.K."/>
            <person name="Brand A.D."/>
            <person name="Brent M.R."/>
            <person name="Brooks A.N."/>
            <person name="Brown R.H."/>
            <person name="Butlin R.K."/>
            <person name="Caggese C."/>
            <person name="Calvi B.R."/>
            <person name="Bernardo de Carvalho A."/>
            <person name="Caspi A."/>
            <person name="Castrezana S."/>
            <person name="Celniker S.E."/>
            <person name="Chang J.L."/>
            <person name="Chapple C."/>
            <person name="Chatterji S."/>
            <person name="Chinwalla A."/>
            <person name="Civetta A."/>
            <person name="Clifton S.W."/>
            <person name="Comeron J.M."/>
            <person name="Costello J.C."/>
            <person name="Coyne J.A."/>
            <person name="Daub J."/>
            <person name="David R.G."/>
            <person name="Delcher A.L."/>
            <person name="Delehaunty K."/>
            <person name="Do C.B."/>
            <person name="Ebling H."/>
            <person name="Edwards K."/>
            <person name="Eickbush T."/>
            <person name="Evans J.D."/>
            <person name="Filipski A."/>
            <person name="Findeiss S."/>
            <person name="Freyhult E."/>
            <person name="Fulton L."/>
            <person name="Fulton R."/>
            <person name="Garcia A.C."/>
            <person name="Gardiner A."/>
            <person name="Garfield D.A."/>
            <person name="Garvin B.E."/>
            <person name="Gibson G."/>
            <person name="Gilbert D."/>
            <person name="Gnerre S."/>
            <person name="Godfrey J."/>
            <person name="Good R."/>
            <person name="Gotea V."/>
            <person name="Gravely B."/>
            <person name="Greenberg A.J."/>
            <person name="Griffiths-Jones S."/>
            <person name="Gross S."/>
            <person name="Guigo R."/>
            <person name="Gustafson E.A."/>
            <person name="Haerty W."/>
            <person name="Hahn M.W."/>
            <person name="Halligan D.L."/>
            <person name="Halpern A.L."/>
            <person name="Halter G.M."/>
            <person name="Han M.V."/>
            <person name="Heger A."/>
            <person name="Hillier L."/>
            <person name="Hinrichs A.S."/>
            <person name="Holmes I."/>
            <person name="Hoskins R.A."/>
            <person name="Hubisz M.J."/>
            <person name="Hultmark D."/>
            <person name="Huntley M.A."/>
            <person name="Jaffe D.B."/>
            <person name="Jagadeeshan S."/>
            <person name="Jeck W.R."/>
            <person name="Johnson J."/>
            <person name="Jones C.D."/>
            <person name="Jordan W.C."/>
            <person name="Karpen G.H."/>
            <person name="Kataoka E."/>
            <person name="Keightley P.D."/>
            <person name="Kheradpour P."/>
            <person name="Kirkness E.F."/>
            <person name="Koerich L.B."/>
            <person name="Kristiansen K."/>
            <person name="Kudrna D."/>
            <person name="Kulathinal R.J."/>
            <person name="Kumar S."/>
            <person name="Kwok R."/>
            <person name="Lander E."/>
            <person name="Langley C.H."/>
            <person name="Lapoint R."/>
            <person name="Lazzaro B.P."/>
            <person name="Lee S.J."/>
            <person name="Levesque L."/>
            <person name="Li R."/>
            <person name="Lin C.F."/>
            <person name="Lin M.F."/>
            <person name="Lindblad-Toh K."/>
            <person name="Llopart A."/>
            <person name="Long M."/>
            <person name="Low L."/>
            <person name="Lozovsky E."/>
            <person name="Lu J."/>
            <person name="Luo M."/>
            <person name="Machado C.A."/>
            <person name="Makalowski W."/>
            <person name="Marzo M."/>
            <person name="Matsuda M."/>
            <person name="Matzkin L."/>
            <person name="McAllister B."/>
            <person name="McBride C.S."/>
            <person name="McKernan B."/>
            <person name="McKernan K."/>
            <person name="Mendez-Lago M."/>
            <person name="Minx P."/>
            <person name="Mollenhauer M.U."/>
            <person name="Montooth K."/>
            <person name="Mount S.M."/>
            <person name="Mu X."/>
            <person name="Myers E."/>
            <person name="Negre B."/>
            <person name="Newfeld S."/>
            <person name="Nielsen R."/>
            <person name="Noor M.A."/>
            <person name="O'Grady P."/>
            <person name="Pachter L."/>
            <person name="Papaceit M."/>
            <person name="Parisi M.J."/>
            <person name="Parisi M."/>
            <person name="Parts L."/>
            <person name="Pedersen J.S."/>
            <person name="Pesole G."/>
            <person name="Phillippy A.M."/>
            <person name="Ponting C.P."/>
            <person name="Pop M."/>
            <person name="Porcelli D."/>
            <person name="Powell J.R."/>
            <person name="Prohaska S."/>
            <person name="Pruitt K."/>
            <person name="Puig M."/>
            <person name="Quesneville H."/>
            <person name="Ram K.R."/>
            <person name="Rand D."/>
            <person name="Rasmussen M.D."/>
            <person name="Reed L.K."/>
            <person name="Reenan R."/>
            <person name="Reily A."/>
            <person name="Remington K.A."/>
            <person name="Rieger T.T."/>
            <person name="Ritchie M.G."/>
            <person name="Robin C."/>
            <person name="Rogers Y.H."/>
            <person name="Rohde C."/>
            <person name="Rozas J."/>
            <person name="Rubenfield M.J."/>
            <person name="Ruiz A."/>
            <person name="Russo S."/>
            <person name="Salzberg S.L."/>
            <person name="Sanchez-Gracia A."/>
            <person name="Saranga D.J."/>
            <person name="Sato H."/>
            <person name="Schaeffer S.W."/>
            <person name="Schatz M.C."/>
            <person name="Schlenke T."/>
            <person name="Schwartz R."/>
            <person name="Segarra C."/>
            <person name="Singh R.S."/>
            <person name="Sirot L."/>
            <person name="Sirota M."/>
            <person name="Sisneros N.B."/>
            <person name="Smith C.D."/>
            <person name="Smith T.F."/>
            <person name="Spieth J."/>
            <person name="Stage D.E."/>
            <person name="Stark A."/>
            <person name="Stephan W."/>
            <person name="Strausberg R.L."/>
            <person name="Strempel S."/>
            <person name="Sturgill D."/>
            <person name="Sutton G."/>
            <person name="Sutton G.G."/>
            <person name="Tao W."/>
            <person name="Teichmann S."/>
            <person name="Tobari Y.N."/>
            <person name="Tomimura Y."/>
            <person name="Tsolas J.M."/>
            <person name="Valente V.L."/>
            <person name="Venter E."/>
            <person name="Venter J.C."/>
            <person name="Vicario S."/>
            <person name="Vieira F.G."/>
            <person name="Vilella A.J."/>
            <person name="Villasante A."/>
            <person name="Walenz B."/>
            <person name="Wang J."/>
            <person name="Wasserman M."/>
            <person name="Watts T."/>
            <person name="Wilson D."/>
            <person name="Wilson R.K."/>
            <person name="Wing R.A."/>
            <person name="Wolfner M.F."/>
            <person name="Wong A."/>
            <person name="Wong G.K."/>
            <person name="Wu C.I."/>
            <person name="Wu G."/>
            <person name="Yamamoto D."/>
            <person name="Yang H.P."/>
            <person name="Yang S.P."/>
            <person name="Yorke J.A."/>
            <person name="Yoshida K."/>
            <person name="Zdobnov E."/>
            <person name="Zhang P."/>
            <person name="Zhang Y."/>
            <person name="Zimin A.V."/>
            <person name="Baldwin J."/>
            <person name="Abdouelleil A."/>
            <person name="Abdulkadir J."/>
            <person name="Abebe A."/>
            <person name="Abera B."/>
            <person name="Abreu J."/>
            <person name="Acer S.C."/>
            <person name="Aftuck L."/>
            <person name="Alexander A."/>
            <person name="An P."/>
            <person name="Anderson E."/>
            <person name="Anderson S."/>
            <person name="Arachi H."/>
            <person name="Azer M."/>
            <person name="Bachantsang P."/>
            <person name="Barry A."/>
            <person name="Bayul T."/>
            <person name="Berlin A."/>
            <person name="Bessette D."/>
            <person name="Bloom T."/>
            <person name="Blye J."/>
            <person name="Boguslavskiy L."/>
            <person name="Bonnet C."/>
            <person name="Boukhgalter B."/>
            <person name="Bourzgui I."/>
            <person name="Brown A."/>
            <person name="Cahill P."/>
            <person name="Channer S."/>
            <person name="Cheshatsang Y."/>
            <person name="Chuda L."/>
            <person name="Citroen M."/>
            <person name="Collymore A."/>
            <person name="Cooke P."/>
            <person name="Costello M."/>
            <person name="D'Aco K."/>
            <person name="Daza R."/>
            <person name="De Haan G."/>
            <person name="DeGray S."/>
            <person name="DeMaso C."/>
            <person name="Dhargay N."/>
            <person name="Dooley K."/>
            <person name="Dooley E."/>
            <person name="Doricent M."/>
            <person name="Dorje P."/>
            <person name="Dorjee K."/>
            <person name="Dupes A."/>
            <person name="Elong R."/>
            <person name="Falk J."/>
            <person name="Farina A."/>
            <person name="Faro S."/>
            <person name="Ferguson D."/>
            <person name="Fisher S."/>
            <person name="Foley C.D."/>
            <person name="Franke A."/>
            <person name="Friedrich D."/>
            <person name="Gadbois L."/>
            <person name="Gearin G."/>
            <person name="Gearin C.R."/>
            <person name="Giannoukos G."/>
            <person name="Goode T."/>
            <person name="Graham J."/>
            <person name="Grandbois E."/>
            <person name="Grewal S."/>
            <person name="Gyaltsen K."/>
            <person name="Hafez N."/>
            <person name="Hagos B."/>
            <person name="Hall J."/>
            <person name="Henson C."/>
            <person name="Hollinger A."/>
            <person name="Honan T."/>
            <person name="Huard M.D."/>
            <person name="Hughes L."/>
            <person name="Hurhula B."/>
            <person name="Husby M.E."/>
            <person name="Kamat A."/>
            <person name="Kanga B."/>
            <person name="Kashin S."/>
            <person name="Khazanovich D."/>
            <person name="Kisner P."/>
            <person name="Lance K."/>
            <person name="Lara M."/>
            <person name="Lee W."/>
            <person name="Lennon N."/>
            <person name="Letendre F."/>
            <person name="LeVine R."/>
            <person name="Lipovsky A."/>
            <person name="Liu X."/>
            <person name="Liu J."/>
            <person name="Liu S."/>
            <person name="Lokyitsang T."/>
            <person name="Lokyitsang Y."/>
            <person name="Lubonja R."/>
            <person name="Lui A."/>
            <person name="MacDonald P."/>
            <person name="Magnisalis V."/>
            <person name="Maru K."/>
            <person name="Matthews C."/>
            <person name="McCusker W."/>
            <person name="McDonough S."/>
            <person name="Mehta T."/>
            <person name="Meldrim J."/>
            <person name="Meneus L."/>
            <person name="Mihai O."/>
            <person name="Mihalev A."/>
            <person name="Mihova T."/>
            <person name="Mittelman R."/>
            <person name="Mlenga V."/>
            <person name="Montmayeur A."/>
            <person name="Mulrain L."/>
            <person name="Navidi A."/>
            <person name="Naylor J."/>
            <person name="Negash T."/>
            <person name="Nguyen T."/>
            <person name="Nguyen N."/>
            <person name="Nicol R."/>
            <person name="Norbu C."/>
            <person name="Norbu N."/>
            <person name="Novod N."/>
            <person name="O'Neill B."/>
            <person name="Osman S."/>
            <person name="Markiewicz E."/>
            <person name="Oyono O.L."/>
            <person name="Patti C."/>
            <person name="Phunkhang P."/>
            <person name="Pierre F."/>
            <person name="Priest M."/>
            <person name="Raghuraman S."/>
            <person name="Rege F."/>
            <person name="Reyes R."/>
            <person name="Rise C."/>
            <person name="Rogov P."/>
            <person name="Ross K."/>
            <person name="Ryan E."/>
            <person name="Settipalli S."/>
            <person name="Shea T."/>
            <person name="Sherpa N."/>
            <person name="Shi L."/>
            <person name="Shih D."/>
            <person name="Sparrow T."/>
            <person name="Spaulding J."/>
            <person name="Stalker J."/>
            <person name="Stange-Thomann N."/>
            <person name="Stavropoulos S."/>
            <person name="Stone C."/>
            <person name="Strader C."/>
            <person name="Tesfaye S."/>
            <person name="Thomson T."/>
            <person name="Thoulutsang Y."/>
            <person name="Thoulutsang D."/>
            <person name="Topham K."/>
            <person name="Topping I."/>
            <person name="Tsamla T."/>
            <person name="Vassiliev H."/>
            <person name="Vo A."/>
            <person name="Wangchuk T."/>
            <person name="Wangdi T."/>
            <person name="Weiand M."/>
            <person name="Wilkinson J."/>
            <person name="Wilson A."/>
            <person name="Yadav S."/>
            <person name="Young G."/>
            <person name="Yu Q."/>
            <person name="Zembek L."/>
            <person name="Zhong D."/>
            <person name="Zimmer A."/>
            <person name="Zwirko Z."/>
            <person name="Jaffe D.B."/>
            <person name="Alvarez P."/>
            <person name="Brockman W."/>
            <person name="Butler J."/>
            <person name="Chin C."/>
            <person name="Gnerre S."/>
            <person name="Grabherr M."/>
            <person name="Kleber M."/>
            <person name="Mauceli E."/>
            <person name="MacCallum I."/>
        </authorList>
    </citation>
    <scope>NUCLEOTIDE SEQUENCE [LARGE SCALE GENOMIC DNA]</scope>
    <source>
        <strain evidence="2">Rob3c / Tucson 14021-0248.25</strain>
    </source>
</reference>
<evidence type="ECO:0000313" key="2">
    <source>
        <dbReference type="Proteomes" id="UP000001292"/>
    </source>
</evidence>
<dbReference type="Gene3D" id="6.10.140.2220">
    <property type="match status" value="1"/>
</dbReference>
<dbReference type="InterPro" id="IPR053010">
    <property type="entry name" value="SET_SmydA-8"/>
</dbReference>
<dbReference type="Proteomes" id="UP000001292">
    <property type="component" value="Unassembled WGS sequence"/>
</dbReference>
<accession>B4HWW9</accession>
<dbReference type="PhylomeDB" id="B4HWW9"/>
<dbReference type="PANTHER" id="PTHR46455">
    <property type="entry name" value="SET AND MYND DOMAIN CONTAINING, ARTHROPOD-SPECIFIC, MEMBER 4, ISOFORM A"/>
    <property type="match status" value="1"/>
</dbReference>
<keyword evidence="2" id="KW-1185">Reference proteome</keyword>
<dbReference type="AlphaFoldDB" id="B4HWW9"/>
<dbReference type="Gene3D" id="2.170.270.10">
    <property type="entry name" value="SET domain"/>
    <property type="match status" value="1"/>
</dbReference>
<dbReference type="STRING" id="7238.B4HWW9"/>
<protein>
    <submittedName>
        <fullName evidence="1">GM18750</fullName>
    </submittedName>
</protein>
<dbReference type="EMBL" id="CH480818">
    <property type="protein sequence ID" value="EDW52514.1"/>
    <property type="molecule type" value="Genomic_DNA"/>
</dbReference>
<proteinExistence type="predicted"/>
<name>B4HWW9_DROSE</name>
<evidence type="ECO:0000313" key="1">
    <source>
        <dbReference type="EMBL" id="EDW52514.1"/>
    </source>
</evidence>
<organism evidence="2">
    <name type="scientific">Drosophila sechellia</name>
    <name type="common">Fruit fly</name>
    <dbReference type="NCBI Taxonomy" id="7238"/>
    <lineage>
        <taxon>Eukaryota</taxon>
        <taxon>Metazoa</taxon>
        <taxon>Ecdysozoa</taxon>
        <taxon>Arthropoda</taxon>
        <taxon>Hexapoda</taxon>
        <taxon>Insecta</taxon>
        <taxon>Pterygota</taxon>
        <taxon>Neoptera</taxon>
        <taxon>Endopterygota</taxon>
        <taxon>Diptera</taxon>
        <taxon>Brachycera</taxon>
        <taxon>Muscomorpha</taxon>
        <taxon>Ephydroidea</taxon>
        <taxon>Drosophilidae</taxon>
        <taxon>Drosophila</taxon>
        <taxon>Sophophora</taxon>
    </lineage>
</organism>